<accession>A0AAX1EZT5</accession>
<dbReference type="InterPro" id="IPR001296">
    <property type="entry name" value="Glyco_trans_1"/>
</dbReference>
<evidence type="ECO:0000259" key="3">
    <source>
        <dbReference type="Pfam" id="PF13579"/>
    </source>
</evidence>
<evidence type="ECO:0000313" key="4">
    <source>
        <dbReference type="EMBL" id="QDC41231.1"/>
    </source>
</evidence>
<gene>
    <name evidence="4" type="ORF">FIT94_04040</name>
</gene>
<name>A0AAX1EZT5_9PROT</name>
<dbReference type="AlphaFoldDB" id="A0AAX1EZT5"/>
<dbReference type="Pfam" id="PF13579">
    <property type="entry name" value="Glyco_trans_4_4"/>
    <property type="match status" value="1"/>
</dbReference>
<proteinExistence type="predicted"/>
<sequence length="406" mass="46436">MKILYLHQYFQTPNKGVVGIAGTRSYEIAKLLSSFGHKIILITSETNPVLRAKKRWTIENIDGIEVHSYPVPYSNEMNFYERIKAFIFFAYVASIRTLSIEFDIIFATSTPLTIGIPAIFASIISKKKMIFEVRDLWPDAVAEMFIINKKSPIYWIAKRLEMLCYKKASHIFALSPGIKNGITRNKIPDEKVTIIPNSCDLKLFSPEIRSSFYRKKFGIKSEFIVLYFGTFGEANDLSFVLKVAEVLLKNNHSDIVFILHGKGKESEMLKGICKDKKLSNVIFSNPMPNKEDVAKLISESDVTLTIYKNIPLLQTCSPNKFFDSLASGKAVITNMDGWIRNIVESNNCGIYSPPDCPEEFADNILYLRDNKNKLKQMNLNARIVAERDFNRVILTQKMNAIFRRYN</sequence>
<dbReference type="Proteomes" id="UP000314901">
    <property type="component" value="Chromosome"/>
</dbReference>
<dbReference type="Gene3D" id="3.40.50.2000">
    <property type="entry name" value="Glycogen Phosphorylase B"/>
    <property type="match status" value="2"/>
</dbReference>
<dbReference type="SUPFAM" id="SSF53756">
    <property type="entry name" value="UDP-Glycosyltransferase/glycogen phosphorylase"/>
    <property type="match status" value="1"/>
</dbReference>
<evidence type="ECO:0000259" key="2">
    <source>
        <dbReference type="Pfam" id="PF00534"/>
    </source>
</evidence>
<dbReference type="CDD" id="cd03794">
    <property type="entry name" value="GT4_WbuB-like"/>
    <property type="match status" value="1"/>
</dbReference>
<reference evidence="4 5" key="1">
    <citation type="journal article" date="2019" name="ISME J.">
        <title>Evolution in action: habitat transition from sediment to the pelagial leads to genome streamlining in Methylophilaceae.</title>
        <authorList>
            <person name="Salcher M."/>
            <person name="Schaefle D."/>
            <person name="Kaspar M."/>
            <person name="Neuenschwander S.M."/>
            <person name="Ghai R."/>
        </authorList>
    </citation>
    <scope>NUCLEOTIDE SEQUENCE [LARGE SCALE GENOMIC DNA]</scope>
    <source>
        <strain evidence="4 5">MMS-RVI-51</strain>
    </source>
</reference>
<dbReference type="GO" id="GO:0009103">
    <property type="term" value="P:lipopolysaccharide biosynthetic process"/>
    <property type="evidence" value="ECO:0007669"/>
    <property type="project" value="TreeGrafter"/>
</dbReference>
<evidence type="ECO:0000256" key="1">
    <source>
        <dbReference type="ARBA" id="ARBA00022679"/>
    </source>
</evidence>
<dbReference type="KEGG" id="muv:FIT94_04040"/>
<dbReference type="PANTHER" id="PTHR46401:SF2">
    <property type="entry name" value="GLYCOSYLTRANSFERASE WBBK-RELATED"/>
    <property type="match status" value="1"/>
</dbReference>
<evidence type="ECO:0000313" key="5">
    <source>
        <dbReference type="Proteomes" id="UP000314901"/>
    </source>
</evidence>
<dbReference type="Pfam" id="PF00534">
    <property type="entry name" value="Glycos_transf_1"/>
    <property type="match status" value="1"/>
</dbReference>
<organism evidence="4 5">
    <name type="scientific">Candidatus Methylopumilus universalis</name>
    <dbReference type="NCBI Taxonomy" id="2588536"/>
    <lineage>
        <taxon>Bacteria</taxon>
        <taxon>Pseudomonadati</taxon>
        <taxon>Pseudomonadota</taxon>
        <taxon>Betaproteobacteria</taxon>
        <taxon>Nitrosomonadales</taxon>
        <taxon>Methylophilaceae</taxon>
        <taxon>Candidatus Methylopumilus</taxon>
    </lineage>
</organism>
<dbReference type="InterPro" id="IPR028098">
    <property type="entry name" value="Glyco_trans_4-like_N"/>
</dbReference>
<dbReference type="PANTHER" id="PTHR46401">
    <property type="entry name" value="GLYCOSYLTRANSFERASE WBBK-RELATED"/>
    <property type="match status" value="1"/>
</dbReference>
<keyword evidence="1" id="KW-0808">Transferase</keyword>
<dbReference type="RefSeq" id="WP_139867871.1">
    <property type="nucleotide sequence ID" value="NZ_CP040949.1"/>
</dbReference>
<dbReference type="GeneID" id="66285050"/>
<feature type="domain" description="Glycosyl transferase family 1" evidence="2">
    <location>
        <begin position="213"/>
        <end position="382"/>
    </location>
</feature>
<protein>
    <submittedName>
        <fullName evidence="4">Glycosyltransferase family 4 protein</fullName>
    </submittedName>
</protein>
<dbReference type="EMBL" id="CP040953">
    <property type="protein sequence ID" value="QDC41231.1"/>
    <property type="molecule type" value="Genomic_DNA"/>
</dbReference>
<feature type="domain" description="Glycosyltransferase subfamily 4-like N-terminal" evidence="3">
    <location>
        <begin position="22"/>
        <end position="197"/>
    </location>
</feature>
<dbReference type="GO" id="GO:0016757">
    <property type="term" value="F:glycosyltransferase activity"/>
    <property type="evidence" value="ECO:0007669"/>
    <property type="project" value="InterPro"/>
</dbReference>